<dbReference type="PANTHER" id="PTHR35011">
    <property type="entry name" value="2,3-DIKETO-L-GULONATE TRAP TRANSPORTER SMALL PERMEASE PROTEIN YIAM"/>
    <property type="match status" value="1"/>
</dbReference>
<evidence type="ECO:0000256" key="9">
    <source>
        <dbReference type="RuleBase" id="RU369079"/>
    </source>
</evidence>
<evidence type="ECO:0000256" key="1">
    <source>
        <dbReference type="ARBA" id="ARBA00004429"/>
    </source>
</evidence>
<feature type="transmembrane region" description="Helical" evidence="9">
    <location>
        <begin position="132"/>
        <end position="151"/>
    </location>
</feature>
<dbReference type="Proteomes" id="UP001595632">
    <property type="component" value="Unassembled WGS sequence"/>
</dbReference>
<comment type="caution">
    <text evidence="11">The sequence shown here is derived from an EMBL/GenBank/DDBJ whole genome shotgun (WGS) entry which is preliminary data.</text>
</comment>
<comment type="subcellular location">
    <subcellularLocation>
        <location evidence="1 9">Cell inner membrane</location>
        <topology evidence="1 9">Multi-pass membrane protein</topology>
    </subcellularLocation>
</comment>
<evidence type="ECO:0000313" key="11">
    <source>
        <dbReference type="EMBL" id="MFC3141872.1"/>
    </source>
</evidence>
<dbReference type="EMBL" id="JBHRTB010000010">
    <property type="protein sequence ID" value="MFC3141872.1"/>
    <property type="molecule type" value="Genomic_DNA"/>
</dbReference>
<evidence type="ECO:0000256" key="3">
    <source>
        <dbReference type="ARBA" id="ARBA00022475"/>
    </source>
</evidence>
<evidence type="ECO:0000256" key="8">
    <source>
        <dbReference type="ARBA" id="ARBA00038436"/>
    </source>
</evidence>
<keyword evidence="7 9" id="KW-0472">Membrane</keyword>
<comment type="similarity">
    <text evidence="8 9">Belongs to the TRAP transporter small permease family.</text>
</comment>
<reference evidence="12" key="1">
    <citation type="journal article" date="2019" name="Int. J. Syst. Evol. Microbiol.">
        <title>The Global Catalogue of Microorganisms (GCM) 10K type strain sequencing project: providing services to taxonomists for standard genome sequencing and annotation.</title>
        <authorList>
            <consortium name="The Broad Institute Genomics Platform"/>
            <consortium name="The Broad Institute Genome Sequencing Center for Infectious Disease"/>
            <person name="Wu L."/>
            <person name="Ma J."/>
        </authorList>
    </citation>
    <scope>NUCLEOTIDE SEQUENCE [LARGE SCALE GENOMIC DNA]</scope>
    <source>
        <strain evidence="12">KCTC 52366</strain>
    </source>
</reference>
<feature type="transmembrane region" description="Helical" evidence="9">
    <location>
        <begin position="21"/>
        <end position="47"/>
    </location>
</feature>
<dbReference type="RefSeq" id="WP_379560156.1">
    <property type="nucleotide sequence ID" value="NZ_JBHRTB010000010.1"/>
</dbReference>
<feature type="transmembrane region" description="Helical" evidence="9">
    <location>
        <begin position="53"/>
        <end position="70"/>
    </location>
</feature>
<protein>
    <recommendedName>
        <fullName evidence="9">TRAP transporter small permease protein</fullName>
    </recommendedName>
</protein>
<evidence type="ECO:0000256" key="4">
    <source>
        <dbReference type="ARBA" id="ARBA00022519"/>
    </source>
</evidence>
<feature type="domain" description="Tripartite ATP-independent periplasmic transporters DctQ component" evidence="10">
    <location>
        <begin position="29"/>
        <end position="150"/>
    </location>
</feature>
<evidence type="ECO:0000256" key="5">
    <source>
        <dbReference type="ARBA" id="ARBA00022692"/>
    </source>
</evidence>
<dbReference type="InterPro" id="IPR055348">
    <property type="entry name" value="DctQ"/>
</dbReference>
<evidence type="ECO:0000256" key="7">
    <source>
        <dbReference type="ARBA" id="ARBA00023136"/>
    </source>
</evidence>
<evidence type="ECO:0000256" key="6">
    <source>
        <dbReference type="ARBA" id="ARBA00022989"/>
    </source>
</evidence>
<organism evidence="11 12">
    <name type="scientific">Psychromarinibacter halotolerans</name>
    <dbReference type="NCBI Taxonomy" id="1775175"/>
    <lineage>
        <taxon>Bacteria</taxon>
        <taxon>Pseudomonadati</taxon>
        <taxon>Pseudomonadota</taxon>
        <taxon>Alphaproteobacteria</taxon>
        <taxon>Rhodobacterales</taxon>
        <taxon>Paracoccaceae</taxon>
        <taxon>Psychromarinibacter</taxon>
    </lineage>
</organism>
<comment type="function">
    <text evidence="9">Part of the tripartite ATP-independent periplasmic (TRAP) transport system.</text>
</comment>
<accession>A0ABV7GJW3</accession>
<dbReference type="PANTHER" id="PTHR35011:SF2">
    <property type="entry name" value="2,3-DIKETO-L-GULONATE TRAP TRANSPORTER SMALL PERMEASE PROTEIN YIAM"/>
    <property type="match status" value="1"/>
</dbReference>
<keyword evidence="4 9" id="KW-0997">Cell inner membrane</keyword>
<keyword evidence="5 9" id="KW-0812">Transmembrane</keyword>
<evidence type="ECO:0000259" key="10">
    <source>
        <dbReference type="Pfam" id="PF04290"/>
    </source>
</evidence>
<keyword evidence="6 9" id="KW-1133">Transmembrane helix</keyword>
<dbReference type="InterPro" id="IPR007387">
    <property type="entry name" value="TRAP_DctQ"/>
</dbReference>
<feature type="transmembrane region" description="Helical" evidence="9">
    <location>
        <begin position="91"/>
        <end position="112"/>
    </location>
</feature>
<sequence>MGPNGPIRRLDRFFQLLFSNIVVVALLLMVIVVLTLVIGRSAFGVAFFWGEELARYTMIFMAFIGGAVALRSDQHPRLTVFTSMLPTGVQVWLERFLAGCLAVTLAVLLWQGLDVALHDGRMKTPALRIPYFWIYLAVPLGAGAMLLMLLFKQFLPPAVSVDEQEDVKEVTE</sequence>
<dbReference type="Pfam" id="PF04290">
    <property type="entry name" value="DctQ"/>
    <property type="match status" value="1"/>
</dbReference>
<name>A0ABV7GJW3_9RHOB</name>
<proteinExistence type="inferred from homology"/>
<keyword evidence="2 9" id="KW-0813">Transport</keyword>
<evidence type="ECO:0000256" key="2">
    <source>
        <dbReference type="ARBA" id="ARBA00022448"/>
    </source>
</evidence>
<gene>
    <name evidence="11" type="ORF">ACFOGP_04090</name>
</gene>
<keyword evidence="3" id="KW-1003">Cell membrane</keyword>
<keyword evidence="12" id="KW-1185">Reference proteome</keyword>
<evidence type="ECO:0000313" key="12">
    <source>
        <dbReference type="Proteomes" id="UP001595632"/>
    </source>
</evidence>
<comment type="subunit">
    <text evidence="9">The complex comprises the extracytoplasmic solute receptor protein and the two transmembrane proteins.</text>
</comment>